<evidence type="ECO:0008006" key="7">
    <source>
        <dbReference type="Google" id="ProtNLM"/>
    </source>
</evidence>
<dbReference type="PANTHER" id="PTHR12658:SF0">
    <property type="entry name" value="TUBULIN-SPECIFIC CHAPERONE D"/>
    <property type="match status" value="1"/>
</dbReference>
<gene>
    <name evidence="5" type="ORF">BGZ65_011884</name>
</gene>
<dbReference type="PANTHER" id="PTHR12658">
    <property type="entry name" value="BETA-TUBULIN COFACTOR D"/>
    <property type="match status" value="1"/>
</dbReference>
<dbReference type="InterPro" id="IPR011989">
    <property type="entry name" value="ARM-like"/>
</dbReference>
<dbReference type="Proteomes" id="UP000749646">
    <property type="component" value="Unassembled WGS sequence"/>
</dbReference>
<dbReference type="GO" id="GO:0007021">
    <property type="term" value="P:tubulin complex assembly"/>
    <property type="evidence" value="ECO:0007669"/>
    <property type="project" value="InterPro"/>
</dbReference>
<protein>
    <recommendedName>
        <fullName evidence="7">Tubulin-specific chaperone D</fullName>
    </recommendedName>
</protein>
<dbReference type="InterPro" id="IPR021133">
    <property type="entry name" value="HEAT_type_2"/>
</dbReference>
<accession>A0A9P6MJY0</accession>
<dbReference type="EMBL" id="JAAAHW010000209">
    <property type="protein sequence ID" value="KAG0005138.1"/>
    <property type="molecule type" value="Genomic_DNA"/>
</dbReference>
<evidence type="ECO:0000313" key="6">
    <source>
        <dbReference type="Proteomes" id="UP000749646"/>
    </source>
</evidence>
<feature type="repeat" description="HEAT" evidence="2">
    <location>
        <begin position="380"/>
        <end position="417"/>
    </location>
</feature>
<feature type="domain" description="Tubulin-folding cofactor D C-terminal" evidence="3">
    <location>
        <begin position="936"/>
        <end position="1135"/>
    </location>
</feature>
<name>A0A9P6MJY0_9FUNG</name>
<dbReference type="Gene3D" id="1.25.10.10">
    <property type="entry name" value="Leucine-rich Repeat Variant"/>
    <property type="match status" value="2"/>
</dbReference>
<keyword evidence="6" id="KW-1185">Reference proteome</keyword>
<organism evidence="5 6">
    <name type="scientific">Modicella reniformis</name>
    <dbReference type="NCBI Taxonomy" id="1440133"/>
    <lineage>
        <taxon>Eukaryota</taxon>
        <taxon>Fungi</taxon>
        <taxon>Fungi incertae sedis</taxon>
        <taxon>Mucoromycota</taxon>
        <taxon>Mortierellomycotina</taxon>
        <taxon>Mortierellomycetes</taxon>
        <taxon>Mortierellales</taxon>
        <taxon>Mortierellaceae</taxon>
        <taxon>Modicella</taxon>
    </lineage>
</organism>
<dbReference type="InterPro" id="IPR033162">
    <property type="entry name" value="TBCD"/>
</dbReference>
<dbReference type="GO" id="GO:0007023">
    <property type="term" value="P:post-chaperonin tubulin folding pathway"/>
    <property type="evidence" value="ECO:0007669"/>
    <property type="project" value="InterPro"/>
</dbReference>
<dbReference type="AlphaFoldDB" id="A0A9P6MJY0"/>
<evidence type="ECO:0000256" key="1">
    <source>
        <dbReference type="ARBA" id="ARBA00023186"/>
    </source>
</evidence>
<sequence>MQDEQDNAFDIEAILDNIDKDDVNPAQKTSSYFLHSKEAFEHLRKTVSFPFVGPCKLDLRHRWMLRMNLVKIFAEYQYQSYLMDPYMEDMTSILIAPIRKVVYDTTVGDLKGQPMNEQGTEAFYMLYIICKTRGYKTIVKFLPHEVSDIEPVFEFLKMQDNRKAAWETRYMLLVWLSLMCMIPFDLRSIDSQASKASDRIPLVDQMLDAGKSYLDRAGKDRDASSLFLARLLTRKDTCGLYLSEFVGWSKSILSATPNIFQAIGIVGTLCWIFKIGQREVLLPIADGLEDLLSHIESKDLFMSNSTMKKLIVKLSQRVGLCLLKVRVAAWRYQRGSRSLASNLGVDVGTEKIQTDKISTMIVEQTENDENFDVPGAIENVIERLMNGLRDRDTIVRWSAAKGMGRISNRLPKDMADDVVGSIFELFSEDVFELPNGEPDISSVSEHTWHGACLAIAELSRRGLLLPHRLTEVIPWIIPALKFDLKRGAHSVGSNVRDSACYVCWSFARAYTPEVLDAHVRKLSNTLIAVSVFDRDINIRRASSAAFQENVGRMGIFPHGIEIVTVADYFSVGNITNSYLNVAPFIAKFVEYRSYLAQHLLEFVIPHWDIAIREVAAECIAKIAVLDLDYAFSDILPALTKMTSSLDPAIRHGALIALGRTCKAIKTHPEKSVEQKISAEVLESIVKVVPTVPEFMLSGFGSEHIRQAICVHIGCLCEAGWPVDSSVVESWKTIVYSTLERAEESLQKLASETFRALFAQHGHLLEVEFEICVTRVTSTSAADRQGQRGFALALGEIDYRNPRYQGWTTKVIGALSKIAMHHSHASSISAAAENVADAEARRNAVNAVTNIIRVLDKQYQQVISRELSKTILQMYFTGLLDYGIDHRGDVGSWIREASMQGLEVMIPLVARLDHEASRAEETKQPYEPYLSNEDRAQVLSKLLQQSVEKIDRIRACAATVMVKILNARADPQDDESSEYILNPKHAKRIRKVIRESIDLNWLQPADVYPRLVQLLHLPEYRSDLLLGFIISAGGLTESLVRHSSACLTEFVSNLPVTRKDVMDRSPPTLTLVEFGNEIMKIVERYEGQDRVIVPLLEVLDMLFECGCMLMMEGEYDFAPMVRFVRRQTNKCKDTRKLSACIRTYCGLCALGGKIKIAILQELLRLLVHGFPKIRRATADSMYLMLSGSADDLTPQSEKVGEILVNTDWNQAVVKLTPIRDELYPLLNLEKPKPTQAK</sequence>
<dbReference type="PROSITE" id="PS50077">
    <property type="entry name" value="HEAT_REPEAT"/>
    <property type="match status" value="1"/>
</dbReference>
<dbReference type="Pfam" id="PF12612">
    <property type="entry name" value="TFCD_C"/>
    <property type="match status" value="1"/>
</dbReference>
<dbReference type="Pfam" id="PF23579">
    <property type="entry name" value="ARM_TBCD"/>
    <property type="match status" value="1"/>
</dbReference>
<evidence type="ECO:0000313" key="5">
    <source>
        <dbReference type="EMBL" id="KAG0005138.1"/>
    </source>
</evidence>
<keyword evidence="1" id="KW-0143">Chaperone</keyword>
<dbReference type="GO" id="GO:0000226">
    <property type="term" value="P:microtubule cytoskeleton organization"/>
    <property type="evidence" value="ECO:0007669"/>
    <property type="project" value="TreeGrafter"/>
</dbReference>
<dbReference type="InterPro" id="IPR016024">
    <property type="entry name" value="ARM-type_fold"/>
</dbReference>
<evidence type="ECO:0000256" key="2">
    <source>
        <dbReference type="PROSITE-ProRule" id="PRU00103"/>
    </source>
</evidence>
<evidence type="ECO:0000259" key="4">
    <source>
        <dbReference type="Pfam" id="PF25767"/>
    </source>
</evidence>
<feature type="domain" description="Tubulin-folding cofactor D ARM repeats" evidence="4">
    <location>
        <begin position="307"/>
        <end position="560"/>
    </location>
</feature>
<dbReference type="InterPro" id="IPR022577">
    <property type="entry name" value="TBCD_C"/>
</dbReference>
<proteinExistence type="predicted"/>
<reference evidence="5" key="1">
    <citation type="journal article" date="2020" name="Fungal Divers.">
        <title>Resolving the Mortierellaceae phylogeny through synthesis of multi-gene phylogenetics and phylogenomics.</title>
        <authorList>
            <person name="Vandepol N."/>
            <person name="Liber J."/>
            <person name="Desiro A."/>
            <person name="Na H."/>
            <person name="Kennedy M."/>
            <person name="Barry K."/>
            <person name="Grigoriev I.V."/>
            <person name="Miller A.N."/>
            <person name="O'Donnell K."/>
            <person name="Stajich J.E."/>
            <person name="Bonito G."/>
        </authorList>
    </citation>
    <scope>NUCLEOTIDE SEQUENCE</scope>
    <source>
        <strain evidence="5">MES-2147</strain>
    </source>
</reference>
<comment type="caution">
    <text evidence="5">The sequence shown here is derived from an EMBL/GenBank/DDBJ whole genome shotgun (WGS) entry which is preliminary data.</text>
</comment>
<dbReference type="OrthoDB" id="10253476at2759"/>
<dbReference type="GO" id="GO:0005096">
    <property type="term" value="F:GTPase activator activity"/>
    <property type="evidence" value="ECO:0007669"/>
    <property type="project" value="InterPro"/>
</dbReference>
<evidence type="ECO:0000259" key="3">
    <source>
        <dbReference type="Pfam" id="PF12612"/>
    </source>
</evidence>
<dbReference type="Pfam" id="PF25767">
    <property type="entry name" value="ARM_TBCD_2nd"/>
    <property type="match status" value="1"/>
</dbReference>
<dbReference type="GO" id="GO:0048487">
    <property type="term" value="F:beta-tubulin binding"/>
    <property type="evidence" value="ECO:0007669"/>
    <property type="project" value="InterPro"/>
</dbReference>
<dbReference type="SUPFAM" id="SSF48371">
    <property type="entry name" value="ARM repeat"/>
    <property type="match status" value="1"/>
</dbReference>
<dbReference type="InterPro" id="IPR058033">
    <property type="entry name" value="ARM_TBCD_2nd"/>
</dbReference>